<keyword evidence="1" id="KW-0812">Transmembrane</keyword>
<dbReference type="EMBL" id="CAEZWW010000031">
    <property type="protein sequence ID" value="CAB4666825.1"/>
    <property type="molecule type" value="Genomic_DNA"/>
</dbReference>
<dbReference type="EMBL" id="CAEZZA010000053">
    <property type="protein sequence ID" value="CAB4744055.1"/>
    <property type="molecule type" value="Genomic_DNA"/>
</dbReference>
<protein>
    <submittedName>
        <fullName evidence="7">Unannotated protein</fullName>
    </submittedName>
</protein>
<sequence length="126" mass="13976">MNLGESIWTLLVIFLMIMFFMIFFMVVLDLFSDHEESGLAKAVWIIFLILFPPITVLIYVIARGNGMAKRRQKQVEQAQGEQKAYIKSMAGTTSPADQIASAKALLDAGTISQQDFDSLKAKALAS</sequence>
<evidence type="ECO:0000313" key="4">
    <source>
        <dbReference type="EMBL" id="CAB4744055.1"/>
    </source>
</evidence>
<proteinExistence type="predicted"/>
<dbReference type="EMBL" id="CAEZXZ010000187">
    <property type="protein sequence ID" value="CAB4713363.1"/>
    <property type="molecule type" value="Genomic_DNA"/>
</dbReference>
<evidence type="ECO:0000313" key="3">
    <source>
        <dbReference type="EMBL" id="CAB4713363.1"/>
    </source>
</evidence>
<dbReference type="GO" id="GO:0005886">
    <property type="term" value="C:plasma membrane"/>
    <property type="evidence" value="ECO:0007669"/>
    <property type="project" value="UniProtKB-SubCell"/>
</dbReference>
<dbReference type="EMBL" id="CAFBPJ010000015">
    <property type="protein sequence ID" value="CAB5008274.1"/>
    <property type="molecule type" value="Genomic_DNA"/>
</dbReference>
<name>A0A6J7Q169_9ZZZZ</name>
<reference evidence="7" key="1">
    <citation type="submission" date="2020-05" db="EMBL/GenBank/DDBJ databases">
        <authorList>
            <person name="Chiriac C."/>
            <person name="Salcher M."/>
            <person name="Ghai R."/>
            <person name="Kavagutti S V."/>
        </authorList>
    </citation>
    <scope>NUCLEOTIDE SEQUENCE</scope>
</reference>
<evidence type="ECO:0000313" key="2">
    <source>
        <dbReference type="EMBL" id="CAB4666825.1"/>
    </source>
</evidence>
<keyword evidence="1" id="KW-1133">Transmembrane helix</keyword>
<evidence type="ECO:0000313" key="7">
    <source>
        <dbReference type="EMBL" id="CAB5011427.1"/>
    </source>
</evidence>
<dbReference type="EMBL" id="CAFBLV010000012">
    <property type="protein sequence ID" value="CAB4860709.1"/>
    <property type="molecule type" value="Genomic_DNA"/>
</dbReference>
<feature type="transmembrane region" description="Helical" evidence="1">
    <location>
        <begin position="7"/>
        <end position="31"/>
    </location>
</feature>
<organism evidence="7">
    <name type="scientific">freshwater metagenome</name>
    <dbReference type="NCBI Taxonomy" id="449393"/>
    <lineage>
        <taxon>unclassified sequences</taxon>
        <taxon>metagenomes</taxon>
        <taxon>ecological metagenomes</taxon>
    </lineage>
</organism>
<dbReference type="AlphaFoldDB" id="A0A6J7Q169"/>
<evidence type="ECO:0000313" key="5">
    <source>
        <dbReference type="EMBL" id="CAB4860709.1"/>
    </source>
</evidence>
<keyword evidence="1" id="KW-0472">Membrane</keyword>
<evidence type="ECO:0000313" key="6">
    <source>
        <dbReference type="EMBL" id="CAB5008274.1"/>
    </source>
</evidence>
<gene>
    <name evidence="2" type="ORF">UFOPK2310_00397</name>
    <name evidence="3" type="ORF">UFOPK2625_01139</name>
    <name evidence="4" type="ORF">UFOPK2809_00524</name>
    <name evidence="5" type="ORF">UFOPK3425_00142</name>
    <name evidence="7" type="ORF">UFOPK4043_01073</name>
    <name evidence="6" type="ORF">UFOPK4092_00243</name>
</gene>
<dbReference type="EMBL" id="CAFBPA010000165">
    <property type="protein sequence ID" value="CAB5011427.1"/>
    <property type="molecule type" value="Genomic_DNA"/>
</dbReference>
<feature type="transmembrane region" description="Helical" evidence="1">
    <location>
        <begin position="43"/>
        <end position="62"/>
    </location>
</feature>
<evidence type="ECO:0000256" key="1">
    <source>
        <dbReference type="SAM" id="Phobius"/>
    </source>
</evidence>
<accession>A0A6J7Q169</accession>